<dbReference type="Pfam" id="PF00437">
    <property type="entry name" value="T2SSE"/>
    <property type="match status" value="1"/>
</dbReference>
<dbReference type="AlphaFoldDB" id="F2L466"/>
<organism evidence="3 4">
    <name type="scientific">Thermoproteus uzoniensis (strain 768-20)</name>
    <dbReference type="NCBI Taxonomy" id="999630"/>
    <lineage>
        <taxon>Archaea</taxon>
        <taxon>Thermoproteota</taxon>
        <taxon>Thermoprotei</taxon>
        <taxon>Thermoproteales</taxon>
        <taxon>Thermoproteaceae</taxon>
        <taxon>Thermoproteus</taxon>
    </lineage>
</organism>
<dbReference type="GeneID" id="10360171"/>
<dbReference type="InterPro" id="IPR027417">
    <property type="entry name" value="P-loop_NTPase"/>
</dbReference>
<evidence type="ECO:0000256" key="1">
    <source>
        <dbReference type="ARBA" id="ARBA00006611"/>
    </source>
</evidence>
<dbReference type="PANTHER" id="PTHR30486">
    <property type="entry name" value="TWITCHING MOTILITY PROTEIN PILT"/>
    <property type="match status" value="1"/>
</dbReference>
<dbReference type="PANTHER" id="PTHR30486:SF6">
    <property type="entry name" value="TYPE IV PILUS RETRACTATION ATPASE PILT"/>
    <property type="match status" value="1"/>
</dbReference>
<dbReference type="InterPro" id="IPR050921">
    <property type="entry name" value="T4SS_GSP_E_ATPase"/>
</dbReference>
<proteinExistence type="inferred from homology"/>
<dbReference type="OrthoDB" id="33500at2157"/>
<gene>
    <name evidence="3" type="ordered locus">TUZN_0630</name>
</gene>
<dbReference type="SUPFAM" id="SSF52540">
    <property type="entry name" value="P-loop containing nucleoside triphosphate hydrolases"/>
    <property type="match status" value="1"/>
</dbReference>
<dbReference type="Gene3D" id="3.40.50.300">
    <property type="entry name" value="P-loop containing nucleotide triphosphate hydrolases"/>
    <property type="match status" value="1"/>
</dbReference>
<evidence type="ECO:0000313" key="4">
    <source>
        <dbReference type="Proteomes" id="UP000008138"/>
    </source>
</evidence>
<accession>F2L466</accession>
<dbReference type="HOGENOM" id="CLU_040996_0_0_2"/>
<comment type="similarity">
    <text evidence="1">Belongs to the GSP E family.</text>
</comment>
<dbReference type="KEGG" id="tuz:TUZN_0630"/>
<name>F2L466_THEU7</name>
<dbReference type="STRING" id="999630.TUZN_0630"/>
<dbReference type="Proteomes" id="UP000008138">
    <property type="component" value="Chromosome"/>
</dbReference>
<dbReference type="eggNOG" id="arCOG05609">
    <property type="taxonomic scope" value="Archaea"/>
</dbReference>
<sequence length="533" mass="59603">MSLAGALFAKADNSLLDRCALFKKGVIVYRNYATDICITDDGEYVVVDPQLPEILEKALALTALRGAVPPDYGEYDKAIKDALLALAPSRGVAGWRWHRNALRTYREHRELVHYFLDRWSGRGEFGGYGVLEAPMRDDLLTEIAIPQPLAPPGRWSELPRNPLELLDKIYAEMVELGRYRRVVAIRNEARMPTNVVVPEAFMPILVKKLVPSLTLERPFQTREDPVYRLRIAADLLEYNVNIRKMSEPPRPSASLIKVYERPRRLEDSESRPNVQDLSALEVFALATIAAEARWTVIFSGAMGTGKTTQLNLLLYFIPPWMQVVIIERGAREIWAPLEGQILHISVPSESRLMEALDQALRYGTMATIVTLAEARTSQELNVLVSYKLTGHGGLTTMHADTIHDALLRIKRSGAPVEALANTMILQLGVSGGERYLKEWKALVALGGEVAEAPVADVLGLLNAYTKSTYDTKILDEVKTRAGLLKAIASKELEPLEAREAVLKLFSRREISVVDDAVKHGYQLEGRYFHEAQV</sequence>
<evidence type="ECO:0000313" key="3">
    <source>
        <dbReference type="EMBL" id="AEA12122.1"/>
    </source>
</evidence>
<reference evidence="3 4" key="1">
    <citation type="journal article" date="2011" name="J. Bacteriol.">
        <title>Complete genome sequence of the thermoacidophilic crenarchaeon Thermoproteus uzoniensis 768-20.</title>
        <authorList>
            <person name="Mardanov A.V."/>
            <person name="Gumerov V.M."/>
            <person name="Beletsky A.V."/>
            <person name="Prokofeva M.I."/>
            <person name="Bonch-Osmolovskaya E.A."/>
            <person name="Ravin N.V."/>
            <person name="Skryabin K.G."/>
        </authorList>
    </citation>
    <scope>NUCLEOTIDE SEQUENCE [LARGE SCALE GENOMIC DNA]</scope>
    <source>
        <strain evidence="3 4">768-20</strain>
    </source>
</reference>
<dbReference type="EMBL" id="CP002590">
    <property type="protein sequence ID" value="AEA12122.1"/>
    <property type="molecule type" value="Genomic_DNA"/>
</dbReference>
<protein>
    <submittedName>
        <fullName evidence="3">Type II secretion system protein, putative</fullName>
    </submittedName>
</protein>
<keyword evidence="4" id="KW-1185">Reference proteome</keyword>
<dbReference type="InterPro" id="IPR001482">
    <property type="entry name" value="T2SS/T4SS_dom"/>
</dbReference>
<reference key="2">
    <citation type="submission" date="2011-03" db="EMBL/GenBank/DDBJ databases">
        <title>Complete genome sequence of the thermoacidophilic crenarchaeon Thermoproteus uzoniensis 768-20.</title>
        <authorList>
            <person name="Mardanov A.V."/>
            <person name="Gumerov V.M."/>
            <person name="Beletsky A.V."/>
            <person name="Prokofeva M.I."/>
            <person name="Bonch-Osmolovskaya E.A."/>
            <person name="Ravin N.V."/>
            <person name="Skryabin K.G."/>
        </authorList>
    </citation>
    <scope>NUCLEOTIDE SEQUENCE</scope>
    <source>
        <strain>768-20</strain>
    </source>
</reference>
<dbReference type="RefSeq" id="WP_013679458.1">
    <property type="nucleotide sequence ID" value="NC_015315.1"/>
</dbReference>
<dbReference type="GO" id="GO:0016887">
    <property type="term" value="F:ATP hydrolysis activity"/>
    <property type="evidence" value="ECO:0007669"/>
    <property type="project" value="InterPro"/>
</dbReference>
<evidence type="ECO:0000259" key="2">
    <source>
        <dbReference type="Pfam" id="PF00437"/>
    </source>
</evidence>
<feature type="domain" description="Bacterial type II secretion system protein E" evidence="2">
    <location>
        <begin position="269"/>
        <end position="424"/>
    </location>
</feature>